<dbReference type="InterPro" id="IPR036812">
    <property type="entry name" value="NAD(P)_OxRdtase_dom_sf"/>
</dbReference>
<dbReference type="RefSeq" id="WP_310369553.1">
    <property type="nucleotide sequence ID" value="NZ_JAVDYB010000001.1"/>
</dbReference>
<name>A0AAE3YQC2_9ACTN</name>
<dbReference type="GO" id="GO:0005829">
    <property type="term" value="C:cytosol"/>
    <property type="evidence" value="ECO:0007669"/>
    <property type="project" value="TreeGrafter"/>
</dbReference>
<sequence length="322" mass="34231">MAPVRTVPLGATGIEVSNVFFGAGTILGVGSFPHLLGKGITAAEALSRLDEAAARHISVVDTANAYAGGGSERVVGAWLPGHDDVLVCSKVGRPVLVDGIRQGGLSPAHIARQFEASTARLGRVDLYLTHFPDPETPIAATIDALASLIADGRIRAYGCCNVTSTELEAILDTADRRGLPRPGWVQNPFNLIDRSAEEHLIPLLRAEGLGFTPFAPLVGGVLSDRYLEGRKPEPGSRMDLMAEEYAYALNPATLARVAELSRRAKSLGVSTAGLALAWLMHRDGVTAPIVAPRTTQQWKAVDEALTFVLDRRLADEIADIFG</sequence>
<evidence type="ECO:0000259" key="2">
    <source>
        <dbReference type="Pfam" id="PF00248"/>
    </source>
</evidence>
<dbReference type="PANTHER" id="PTHR43364:SF4">
    <property type="entry name" value="NAD(P)-LINKED OXIDOREDUCTASE SUPERFAMILY PROTEIN"/>
    <property type="match status" value="1"/>
</dbReference>
<dbReference type="Pfam" id="PF00248">
    <property type="entry name" value="Aldo_ket_red"/>
    <property type="match status" value="1"/>
</dbReference>
<feature type="domain" description="NADP-dependent oxidoreductase" evidence="2">
    <location>
        <begin position="38"/>
        <end position="318"/>
    </location>
</feature>
<dbReference type="InterPro" id="IPR050523">
    <property type="entry name" value="AKR_Detox_Biosynth"/>
</dbReference>
<protein>
    <submittedName>
        <fullName evidence="3">Aryl-alcohol dehydrogenase-like predicted oxidoreductase</fullName>
    </submittedName>
</protein>
<accession>A0AAE3YQC2</accession>
<proteinExistence type="predicted"/>
<dbReference type="SUPFAM" id="SSF51430">
    <property type="entry name" value="NAD(P)-linked oxidoreductase"/>
    <property type="match status" value="1"/>
</dbReference>
<keyword evidence="4" id="KW-1185">Reference proteome</keyword>
<gene>
    <name evidence="3" type="ORF">J2S41_004105</name>
</gene>
<organism evidence="3 4">
    <name type="scientific">Catenuloplanes atrovinosus</name>
    <dbReference type="NCBI Taxonomy" id="137266"/>
    <lineage>
        <taxon>Bacteria</taxon>
        <taxon>Bacillati</taxon>
        <taxon>Actinomycetota</taxon>
        <taxon>Actinomycetes</taxon>
        <taxon>Micromonosporales</taxon>
        <taxon>Micromonosporaceae</taxon>
        <taxon>Catenuloplanes</taxon>
    </lineage>
</organism>
<dbReference type="AlphaFoldDB" id="A0AAE3YQC2"/>
<evidence type="ECO:0000313" key="3">
    <source>
        <dbReference type="EMBL" id="MDR7277327.1"/>
    </source>
</evidence>
<evidence type="ECO:0000313" key="4">
    <source>
        <dbReference type="Proteomes" id="UP001183643"/>
    </source>
</evidence>
<dbReference type="PANTHER" id="PTHR43364">
    <property type="entry name" value="NADH-SPECIFIC METHYLGLYOXAL REDUCTASE-RELATED"/>
    <property type="match status" value="1"/>
</dbReference>
<dbReference type="Proteomes" id="UP001183643">
    <property type="component" value="Unassembled WGS sequence"/>
</dbReference>
<dbReference type="InterPro" id="IPR023210">
    <property type="entry name" value="NADP_OxRdtase_dom"/>
</dbReference>
<dbReference type="EMBL" id="JAVDYB010000001">
    <property type="protein sequence ID" value="MDR7277327.1"/>
    <property type="molecule type" value="Genomic_DNA"/>
</dbReference>
<reference evidence="3" key="1">
    <citation type="submission" date="2023-07" db="EMBL/GenBank/DDBJ databases">
        <title>Sequencing the genomes of 1000 actinobacteria strains.</title>
        <authorList>
            <person name="Klenk H.-P."/>
        </authorList>
    </citation>
    <scope>NUCLEOTIDE SEQUENCE</scope>
    <source>
        <strain evidence="3">DSM 44707</strain>
    </source>
</reference>
<comment type="caution">
    <text evidence="3">The sequence shown here is derived from an EMBL/GenBank/DDBJ whole genome shotgun (WGS) entry which is preliminary data.</text>
</comment>
<dbReference type="Gene3D" id="3.20.20.100">
    <property type="entry name" value="NADP-dependent oxidoreductase domain"/>
    <property type="match status" value="1"/>
</dbReference>
<dbReference type="GO" id="GO:0016491">
    <property type="term" value="F:oxidoreductase activity"/>
    <property type="evidence" value="ECO:0007669"/>
    <property type="project" value="UniProtKB-KW"/>
</dbReference>
<keyword evidence="1" id="KW-0560">Oxidoreductase</keyword>
<evidence type="ECO:0000256" key="1">
    <source>
        <dbReference type="ARBA" id="ARBA00023002"/>
    </source>
</evidence>